<dbReference type="EMBL" id="MDYN01000021">
    <property type="protein sequence ID" value="OQD82466.1"/>
    <property type="molecule type" value="Genomic_DNA"/>
</dbReference>
<evidence type="ECO:0000256" key="2">
    <source>
        <dbReference type="ARBA" id="ARBA00061405"/>
    </source>
</evidence>
<protein>
    <submittedName>
        <fullName evidence="3">Uncharacterized protein</fullName>
    </submittedName>
</protein>
<dbReference type="Proteomes" id="UP000191672">
    <property type="component" value="Unassembled WGS sequence"/>
</dbReference>
<dbReference type="CDD" id="cd00377">
    <property type="entry name" value="ICL_PEPM"/>
    <property type="match status" value="1"/>
</dbReference>
<organism evidence="3 4">
    <name type="scientific">Penicillium antarcticum</name>
    <dbReference type="NCBI Taxonomy" id="416450"/>
    <lineage>
        <taxon>Eukaryota</taxon>
        <taxon>Fungi</taxon>
        <taxon>Dikarya</taxon>
        <taxon>Ascomycota</taxon>
        <taxon>Pezizomycotina</taxon>
        <taxon>Eurotiomycetes</taxon>
        <taxon>Eurotiomycetidae</taxon>
        <taxon>Eurotiales</taxon>
        <taxon>Aspergillaceae</taxon>
        <taxon>Penicillium</taxon>
    </lineage>
</organism>
<dbReference type="InterPro" id="IPR040442">
    <property type="entry name" value="Pyrv_kinase-like_dom_sf"/>
</dbReference>
<dbReference type="InterPro" id="IPR018523">
    <property type="entry name" value="Isocitrate_lyase_ph_CS"/>
</dbReference>
<dbReference type="STRING" id="416450.A0A1V6Q184"/>
<dbReference type="PANTHER" id="PTHR42905">
    <property type="entry name" value="PHOSPHOENOLPYRUVATE CARBOXYLASE"/>
    <property type="match status" value="1"/>
</dbReference>
<proteinExistence type="inferred from homology"/>
<dbReference type="GO" id="GO:0046421">
    <property type="term" value="F:methylisocitrate lyase activity"/>
    <property type="evidence" value="ECO:0007669"/>
    <property type="project" value="UniProtKB-EC"/>
</dbReference>
<dbReference type="PANTHER" id="PTHR42905:SF2">
    <property type="entry name" value="PHOSPHOENOLPYRUVATE CARBOXYLASE FAMILY PROTEIN"/>
    <property type="match status" value="1"/>
</dbReference>
<dbReference type="Pfam" id="PF13714">
    <property type="entry name" value="PEP_mutase"/>
    <property type="match status" value="1"/>
</dbReference>
<dbReference type="PROSITE" id="PS00161">
    <property type="entry name" value="ISOCITRATE_LYASE"/>
    <property type="match status" value="1"/>
</dbReference>
<dbReference type="SUPFAM" id="SSF51621">
    <property type="entry name" value="Phosphoenolpyruvate/pyruvate domain"/>
    <property type="match status" value="1"/>
</dbReference>
<dbReference type="Gene3D" id="3.20.20.60">
    <property type="entry name" value="Phosphoenolpyruvate-binding domains"/>
    <property type="match status" value="1"/>
</dbReference>
<comment type="caution">
    <text evidence="3">The sequence shown here is derived from an EMBL/GenBank/DDBJ whole genome shotgun (WGS) entry which is preliminary data.</text>
</comment>
<dbReference type="AlphaFoldDB" id="A0A1V6Q184"/>
<accession>A0A1V6Q184</accession>
<evidence type="ECO:0000313" key="3">
    <source>
        <dbReference type="EMBL" id="OQD82466.1"/>
    </source>
</evidence>
<keyword evidence="4" id="KW-1185">Reference proteome</keyword>
<dbReference type="InterPro" id="IPR015813">
    <property type="entry name" value="Pyrv/PenolPyrv_kinase-like_dom"/>
</dbReference>
<reference evidence="4" key="1">
    <citation type="journal article" date="2017" name="Nat. Microbiol.">
        <title>Global analysis of biosynthetic gene clusters reveals vast potential of secondary metabolite production in Penicillium species.</title>
        <authorList>
            <person name="Nielsen J.C."/>
            <person name="Grijseels S."/>
            <person name="Prigent S."/>
            <person name="Ji B."/>
            <person name="Dainat J."/>
            <person name="Nielsen K.F."/>
            <person name="Frisvad J.C."/>
            <person name="Workman M."/>
            <person name="Nielsen J."/>
        </authorList>
    </citation>
    <scope>NUCLEOTIDE SEQUENCE [LARGE SCALE GENOMIC DNA]</scope>
    <source>
        <strain evidence="4">IBT 31811</strain>
    </source>
</reference>
<sequence>MPLFAPLRPVSWPGRCRYGISSSKVSLRCVPRAPRITLGGIIHGAEQLGADFLVMNSTPGIALVSLRISTEGLMYNQCAFGPDLVTRVEPYYSEDIAPEGIKRGSILVFESYHKNHRSNNKANSSINQSPKMTITITVEKDGYYEVNGTRQEPTVSLYVIPAASKLRRMLKDTKDLIVCPGVYDGLSARVAMEVGFKGLYMTGAGTTASRLGMADLGLAQLHDMKTNAEMIANLDPFGPPLIADMDTGYGGPLMVSKSVQQYIQAGVAGFHIEDQISNKRCGHLAGKKVVSLEEYLMRIRAAKLTKDRLHSDIVLIARTDALQQHGYEECIRRLRAARDIGADVGLLEGFTSKEQARQAVQDLAPWPLLLNMVENGATPLITTKEAEDMGFRIMIFSFATITPAYLGIKATLERLKTEGVVGVPDGVGPRKLFEVCGLMDSMKIDTESGNDGFSEGV</sequence>
<comment type="similarity">
    <text evidence="2">Belongs to the isocitrate lyase/PEP mutase superfamily.</text>
</comment>
<gene>
    <name evidence="3" type="ORF">PENANT_c021G00185</name>
</gene>
<name>A0A1V6Q184_9EURO</name>
<comment type="catalytic activity">
    <reaction evidence="1">
        <text>(2S,3R)-3-hydroxybutane-1,2,3-tricarboxylate = pyruvate + succinate</text>
        <dbReference type="Rhea" id="RHEA:16809"/>
        <dbReference type="ChEBI" id="CHEBI:15361"/>
        <dbReference type="ChEBI" id="CHEBI:30031"/>
        <dbReference type="ChEBI" id="CHEBI:57429"/>
        <dbReference type="EC" id="4.1.3.30"/>
    </reaction>
</comment>
<dbReference type="FunFam" id="3.20.20.60:FF:000009">
    <property type="entry name" value="2-methylisocitrate lyase"/>
    <property type="match status" value="1"/>
</dbReference>
<evidence type="ECO:0000256" key="1">
    <source>
        <dbReference type="ARBA" id="ARBA00001050"/>
    </source>
</evidence>
<dbReference type="InterPro" id="IPR039556">
    <property type="entry name" value="ICL/PEPM"/>
</dbReference>
<evidence type="ECO:0000313" key="4">
    <source>
        <dbReference type="Proteomes" id="UP000191672"/>
    </source>
</evidence>